<comment type="caution">
    <text evidence="2">The sequence shown here is derived from an EMBL/GenBank/DDBJ whole genome shotgun (WGS) entry which is preliminary data.</text>
</comment>
<proteinExistence type="predicted"/>
<sequence length="195" mass="20420">MAVLVLALIGGLTLGVLFSGDDGGGEKDKKKTPEIPKDFVAISHDSGKIKAAVPKAWPKGTAESTWSPSTVGLNDAQPRPVLRATPNKAAFLGDGKGPGVFIGVTTDVRQGQLPPPSVSAHGQCTKAEPENYTTPDKALSGTITRFTACKVGTPSVTEVGLRDKSGKFGLWIRVKETDDREATKDILDSLKVTGP</sequence>
<reference evidence="2 3" key="1">
    <citation type="submission" date="2019-05" db="EMBL/GenBank/DDBJ databases">
        <title>Draft genome sequence of Actinomadura sp. 14C53.</title>
        <authorList>
            <person name="Saricaoglu S."/>
            <person name="Isik K."/>
        </authorList>
    </citation>
    <scope>NUCLEOTIDE SEQUENCE [LARGE SCALE GENOMIC DNA]</scope>
    <source>
        <strain evidence="2 3">14C53</strain>
    </source>
</reference>
<feature type="compositionally biased region" description="Polar residues" evidence="1">
    <location>
        <begin position="62"/>
        <end position="72"/>
    </location>
</feature>
<dbReference type="EMBL" id="VCKW01000356">
    <property type="protein sequence ID" value="TMQ89872.1"/>
    <property type="molecule type" value="Genomic_DNA"/>
</dbReference>
<dbReference type="OrthoDB" id="5241055at2"/>
<name>A0A5C4J0A6_9ACTN</name>
<dbReference type="AlphaFoldDB" id="A0A5C4J0A6"/>
<accession>A0A5C4J0A6</accession>
<keyword evidence="3" id="KW-1185">Reference proteome</keyword>
<evidence type="ECO:0000256" key="1">
    <source>
        <dbReference type="SAM" id="MobiDB-lite"/>
    </source>
</evidence>
<protein>
    <submittedName>
        <fullName evidence="2">Uncharacterized protein</fullName>
    </submittedName>
</protein>
<evidence type="ECO:0000313" key="3">
    <source>
        <dbReference type="Proteomes" id="UP000309174"/>
    </source>
</evidence>
<feature type="region of interest" description="Disordered" evidence="1">
    <location>
        <begin position="59"/>
        <end position="78"/>
    </location>
</feature>
<dbReference type="Proteomes" id="UP000309174">
    <property type="component" value="Unassembled WGS sequence"/>
</dbReference>
<organism evidence="2 3">
    <name type="scientific">Actinomadura soli</name>
    <dbReference type="NCBI Taxonomy" id="2508997"/>
    <lineage>
        <taxon>Bacteria</taxon>
        <taxon>Bacillati</taxon>
        <taxon>Actinomycetota</taxon>
        <taxon>Actinomycetes</taxon>
        <taxon>Streptosporangiales</taxon>
        <taxon>Thermomonosporaceae</taxon>
        <taxon>Actinomadura</taxon>
    </lineage>
</organism>
<evidence type="ECO:0000313" key="2">
    <source>
        <dbReference type="EMBL" id="TMQ89872.1"/>
    </source>
</evidence>
<gene>
    <name evidence="2" type="ORF">ETD83_37905</name>
</gene>